<evidence type="ECO:0000313" key="14">
    <source>
        <dbReference type="Proteomes" id="UP000663829"/>
    </source>
</evidence>
<dbReference type="Proteomes" id="UP000677228">
    <property type="component" value="Unassembled WGS sequence"/>
</dbReference>
<evidence type="ECO:0000313" key="12">
    <source>
        <dbReference type="EMBL" id="CAF4029990.1"/>
    </source>
</evidence>
<evidence type="ECO:0000259" key="8">
    <source>
        <dbReference type="PROSITE" id="PS50280"/>
    </source>
</evidence>
<evidence type="ECO:0000256" key="2">
    <source>
        <dbReference type="ARBA" id="ARBA00004286"/>
    </source>
</evidence>
<dbReference type="GO" id="GO:0008168">
    <property type="term" value="F:methyltransferase activity"/>
    <property type="evidence" value="ECO:0007669"/>
    <property type="project" value="UniProtKB-KW"/>
</dbReference>
<dbReference type="Proteomes" id="UP000682733">
    <property type="component" value="Unassembled WGS sequence"/>
</dbReference>
<dbReference type="AlphaFoldDB" id="A0A815JEH2"/>
<dbReference type="OrthoDB" id="308383at2759"/>
<dbReference type="EMBL" id="CAJNOQ010016377">
    <property type="protein sequence ID" value="CAF1379809.1"/>
    <property type="molecule type" value="Genomic_DNA"/>
</dbReference>
<dbReference type="EMBL" id="CAJOBC010080741">
    <property type="protein sequence ID" value="CAF4273596.1"/>
    <property type="molecule type" value="Genomic_DNA"/>
</dbReference>
<dbReference type="Proteomes" id="UP000681722">
    <property type="component" value="Unassembled WGS sequence"/>
</dbReference>
<dbReference type="Proteomes" id="UP000663829">
    <property type="component" value="Unassembled WGS sequence"/>
</dbReference>
<feature type="domain" description="Post-SET" evidence="9">
    <location>
        <begin position="136"/>
        <end position="152"/>
    </location>
</feature>
<keyword evidence="6" id="KW-0949">S-adenosyl-L-methionine</keyword>
<dbReference type="SUPFAM" id="SSF82199">
    <property type="entry name" value="SET domain"/>
    <property type="match status" value="1"/>
</dbReference>
<keyword evidence="5" id="KW-0808">Transferase</keyword>
<evidence type="ECO:0000256" key="7">
    <source>
        <dbReference type="ARBA" id="ARBA00023242"/>
    </source>
</evidence>
<evidence type="ECO:0000313" key="13">
    <source>
        <dbReference type="EMBL" id="CAF4273596.1"/>
    </source>
</evidence>
<accession>A0A815JEH2</accession>
<dbReference type="EMBL" id="CAJNOK010015265">
    <property type="protein sequence ID" value="CAF1221890.1"/>
    <property type="molecule type" value="Genomic_DNA"/>
</dbReference>
<dbReference type="Gene3D" id="2.170.270.10">
    <property type="entry name" value="SET domain"/>
    <property type="match status" value="1"/>
</dbReference>
<evidence type="ECO:0000313" key="11">
    <source>
        <dbReference type="EMBL" id="CAF1379809.1"/>
    </source>
</evidence>
<feature type="domain" description="SET" evidence="8">
    <location>
        <begin position="5"/>
        <end position="126"/>
    </location>
</feature>
<gene>
    <name evidence="11" type="ORF">GPM918_LOCUS32272</name>
    <name evidence="10" type="ORF">OVA965_LOCUS24957</name>
    <name evidence="13" type="ORF">SRO942_LOCUS32937</name>
    <name evidence="12" type="ORF">TMI583_LOCUS25681</name>
</gene>
<dbReference type="InterPro" id="IPR050777">
    <property type="entry name" value="SET2_Histone-Lys_MeTrsfase"/>
</dbReference>
<keyword evidence="3" id="KW-0158">Chromosome</keyword>
<dbReference type="InterPro" id="IPR001214">
    <property type="entry name" value="SET_dom"/>
</dbReference>
<dbReference type="GO" id="GO:0005694">
    <property type="term" value="C:chromosome"/>
    <property type="evidence" value="ECO:0007669"/>
    <property type="project" value="UniProtKB-SubCell"/>
</dbReference>
<dbReference type="EMBL" id="CAJOBA010036805">
    <property type="protein sequence ID" value="CAF4029990.1"/>
    <property type="molecule type" value="Genomic_DNA"/>
</dbReference>
<evidence type="ECO:0008006" key="15">
    <source>
        <dbReference type="Google" id="ProtNLM"/>
    </source>
</evidence>
<evidence type="ECO:0000256" key="5">
    <source>
        <dbReference type="ARBA" id="ARBA00022679"/>
    </source>
</evidence>
<dbReference type="PROSITE" id="PS50868">
    <property type="entry name" value="POST_SET"/>
    <property type="match status" value="1"/>
</dbReference>
<evidence type="ECO:0000256" key="4">
    <source>
        <dbReference type="ARBA" id="ARBA00022603"/>
    </source>
</evidence>
<name>A0A815JEH2_9BILA</name>
<protein>
    <recommendedName>
        <fullName evidence="15">Post-SET domain-containing protein</fullName>
    </recommendedName>
</protein>
<comment type="subcellular location">
    <subcellularLocation>
        <location evidence="2">Chromosome</location>
    </subcellularLocation>
    <subcellularLocation>
        <location evidence="1">Nucleus</location>
    </subcellularLocation>
</comment>
<comment type="caution">
    <text evidence="11">The sequence shown here is derived from an EMBL/GenBank/DDBJ whole genome shotgun (WGS) entry which is preliminary data.</text>
</comment>
<evidence type="ECO:0000256" key="6">
    <source>
        <dbReference type="ARBA" id="ARBA00022691"/>
    </source>
</evidence>
<proteinExistence type="predicted"/>
<dbReference type="GO" id="GO:0032259">
    <property type="term" value="P:methylation"/>
    <property type="evidence" value="ECO:0007669"/>
    <property type="project" value="UniProtKB-KW"/>
</dbReference>
<keyword evidence="4" id="KW-0489">Methyltransferase</keyword>
<reference evidence="11" key="1">
    <citation type="submission" date="2021-02" db="EMBL/GenBank/DDBJ databases">
        <authorList>
            <person name="Nowell W R."/>
        </authorList>
    </citation>
    <scope>NUCLEOTIDE SEQUENCE</scope>
</reference>
<evidence type="ECO:0000256" key="1">
    <source>
        <dbReference type="ARBA" id="ARBA00004123"/>
    </source>
</evidence>
<keyword evidence="7" id="KW-0539">Nucleus</keyword>
<evidence type="ECO:0000313" key="10">
    <source>
        <dbReference type="EMBL" id="CAF1221890.1"/>
    </source>
</evidence>
<evidence type="ECO:0000259" key="9">
    <source>
        <dbReference type="PROSITE" id="PS50868"/>
    </source>
</evidence>
<sequence>MPLNPKVQIKSTGIHGHCWFAAADIKQDEHIWWKRPDDEKHTDIFLTRKEIDALPDDKRLKFLSLCYQVSDDLHCGFDPDLEPIQSELIEDYINHSCCGNTWYTNPDLLVASRYIKSGEEITYDYVMTEADPTWRLADKCLCGAENCRGNVTGNDWKIKELQEKLKGHFFPHVQKKIDDATKQDQQ</sequence>
<dbReference type="PROSITE" id="PS50280">
    <property type="entry name" value="SET"/>
    <property type="match status" value="1"/>
</dbReference>
<dbReference type="PANTHER" id="PTHR22884">
    <property type="entry name" value="SET DOMAIN PROTEINS"/>
    <property type="match status" value="1"/>
</dbReference>
<evidence type="ECO:0000256" key="3">
    <source>
        <dbReference type="ARBA" id="ARBA00022454"/>
    </source>
</evidence>
<organism evidence="11 14">
    <name type="scientific">Didymodactylos carnosus</name>
    <dbReference type="NCBI Taxonomy" id="1234261"/>
    <lineage>
        <taxon>Eukaryota</taxon>
        <taxon>Metazoa</taxon>
        <taxon>Spiralia</taxon>
        <taxon>Gnathifera</taxon>
        <taxon>Rotifera</taxon>
        <taxon>Eurotatoria</taxon>
        <taxon>Bdelloidea</taxon>
        <taxon>Philodinida</taxon>
        <taxon>Philodinidae</taxon>
        <taxon>Didymodactylos</taxon>
    </lineage>
</organism>
<keyword evidence="14" id="KW-1185">Reference proteome</keyword>
<dbReference type="InterPro" id="IPR046341">
    <property type="entry name" value="SET_dom_sf"/>
</dbReference>
<dbReference type="Pfam" id="PF00856">
    <property type="entry name" value="SET"/>
    <property type="match status" value="1"/>
</dbReference>
<dbReference type="GO" id="GO:0005634">
    <property type="term" value="C:nucleus"/>
    <property type="evidence" value="ECO:0007669"/>
    <property type="project" value="UniProtKB-SubCell"/>
</dbReference>
<dbReference type="InterPro" id="IPR003616">
    <property type="entry name" value="Post-SET_dom"/>
</dbReference>